<protein>
    <submittedName>
        <fullName evidence="2">Uncharacterized protein</fullName>
    </submittedName>
</protein>
<evidence type="ECO:0000313" key="2">
    <source>
        <dbReference type="EMBL" id="DAE04025.1"/>
    </source>
</evidence>
<feature type="region of interest" description="Disordered" evidence="1">
    <location>
        <begin position="1"/>
        <end position="41"/>
    </location>
</feature>
<sequence length="41" mass="4352">MTLRRFSDRSAGSRRNGTSPSSSARPGPSLSQARRSLTTGT</sequence>
<organism evidence="2">
    <name type="scientific">Myoviridae sp. ctsGI2</name>
    <dbReference type="NCBI Taxonomy" id="2825188"/>
    <lineage>
        <taxon>Viruses</taxon>
        <taxon>Duplodnaviria</taxon>
        <taxon>Heunggongvirae</taxon>
        <taxon>Uroviricota</taxon>
        <taxon>Caudoviricetes</taxon>
    </lineage>
</organism>
<feature type="compositionally biased region" description="Polar residues" evidence="1">
    <location>
        <begin position="13"/>
        <end position="41"/>
    </location>
</feature>
<reference evidence="2" key="1">
    <citation type="journal article" date="2021" name="Proc. Natl. Acad. Sci. U.S.A.">
        <title>A Catalog of Tens of Thousands of Viruses from Human Metagenomes Reveals Hidden Associations with Chronic Diseases.</title>
        <authorList>
            <person name="Tisza M.J."/>
            <person name="Buck C.B."/>
        </authorList>
    </citation>
    <scope>NUCLEOTIDE SEQUENCE</scope>
    <source>
        <strain evidence="2">CtsGI2</strain>
    </source>
</reference>
<dbReference type="EMBL" id="BK015382">
    <property type="protein sequence ID" value="DAE04025.1"/>
    <property type="molecule type" value="Genomic_DNA"/>
</dbReference>
<evidence type="ECO:0000256" key="1">
    <source>
        <dbReference type="SAM" id="MobiDB-lite"/>
    </source>
</evidence>
<name>A0A8S5PCB8_9CAUD</name>
<accession>A0A8S5PCB8</accession>
<proteinExistence type="predicted"/>